<dbReference type="GO" id="GO:0007268">
    <property type="term" value="P:chemical synaptic transmission"/>
    <property type="evidence" value="ECO:0007669"/>
    <property type="project" value="TreeGrafter"/>
</dbReference>
<feature type="compositionally biased region" description="Basic and acidic residues" evidence="1">
    <location>
        <begin position="1110"/>
        <end position="1119"/>
    </location>
</feature>
<accession>A0AAV4GSM7</accession>
<dbReference type="GO" id="GO:0048489">
    <property type="term" value="P:synaptic vesicle transport"/>
    <property type="evidence" value="ECO:0007669"/>
    <property type="project" value="TreeGrafter"/>
</dbReference>
<evidence type="ECO:0000313" key="2">
    <source>
        <dbReference type="EMBL" id="GFR88792.1"/>
    </source>
</evidence>
<dbReference type="PANTHER" id="PTHR13650:SF0">
    <property type="entry name" value="SPATACSIN"/>
    <property type="match status" value="1"/>
</dbReference>
<dbReference type="GO" id="GO:0005737">
    <property type="term" value="C:cytoplasm"/>
    <property type="evidence" value="ECO:0007669"/>
    <property type="project" value="TreeGrafter"/>
</dbReference>
<feature type="compositionally biased region" description="Low complexity" evidence="1">
    <location>
        <begin position="495"/>
        <end position="510"/>
    </location>
</feature>
<dbReference type="GO" id="GO:0045202">
    <property type="term" value="C:synapse"/>
    <property type="evidence" value="ECO:0007669"/>
    <property type="project" value="TreeGrafter"/>
</dbReference>
<dbReference type="GO" id="GO:0008088">
    <property type="term" value="P:axo-dendritic transport"/>
    <property type="evidence" value="ECO:0007669"/>
    <property type="project" value="TreeGrafter"/>
</dbReference>
<protein>
    <submittedName>
        <fullName evidence="2">Spatacsin</fullName>
    </submittedName>
</protein>
<feature type="region of interest" description="Disordered" evidence="1">
    <location>
        <begin position="1837"/>
        <end position="1857"/>
    </location>
</feature>
<name>A0AAV4GSM7_9GAST</name>
<gene>
    <name evidence="2" type="ORF">ElyMa_004261800</name>
</gene>
<reference evidence="2 3" key="1">
    <citation type="journal article" date="2021" name="Elife">
        <title>Chloroplast acquisition without the gene transfer in kleptoplastic sea slugs, Plakobranchus ocellatus.</title>
        <authorList>
            <person name="Maeda T."/>
            <person name="Takahashi S."/>
            <person name="Yoshida T."/>
            <person name="Shimamura S."/>
            <person name="Takaki Y."/>
            <person name="Nagai Y."/>
            <person name="Toyoda A."/>
            <person name="Suzuki Y."/>
            <person name="Arimoto A."/>
            <person name="Ishii H."/>
            <person name="Satoh N."/>
            <person name="Nishiyama T."/>
            <person name="Hasebe M."/>
            <person name="Maruyama T."/>
            <person name="Minagawa J."/>
            <person name="Obokata J."/>
            <person name="Shigenobu S."/>
        </authorList>
    </citation>
    <scope>NUCLEOTIDE SEQUENCE [LARGE SCALE GENOMIC DNA]</scope>
</reference>
<feature type="compositionally biased region" description="Polar residues" evidence="1">
    <location>
        <begin position="1837"/>
        <end position="1846"/>
    </location>
</feature>
<proteinExistence type="predicted"/>
<evidence type="ECO:0000313" key="3">
    <source>
        <dbReference type="Proteomes" id="UP000762676"/>
    </source>
</evidence>
<feature type="non-terminal residue" evidence="2">
    <location>
        <position position="1"/>
    </location>
</feature>
<dbReference type="PANTHER" id="PTHR13650">
    <property type="entry name" value="SPATACSIN"/>
    <property type="match status" value="1"/>
</dbReference>
<dbReference type="GO" id="GO:0030425">
    <property type="term" value="C:dendrite"/>
    <property type="evidence" value="ECO:0007669"/>
    <property type="project" value="TreeGrafter"/>
</dbReference>
<dbReference type="GO" id="GO:0030424">
    <property type="term" value="C:axon"/>
    <property type="evidence" value="ECO:0007669"/>
    <property type="project" value="TreeGrafter"/>
</dbReference>
<dbReference type="EMBL" id="BMAT01008585">
    <property type="protein sequence ID" value="GFR88792.1"/>
    <property type="molecule type" value="Genomic_DNA"/>
</dbReference>
<evidence type="ECO:0000256" key="1">
    <source>
        <dbReference type="SAM" id="MobiDB-lite"/>
    </source>
</evidence>
<keyword evidence="3" id="KW-1185">Reference proteome</keyword>
<feature type="region of interest" description="Disordered" evidence="1">
    <location>
        <begin position="1107"/>
        <end position="1126"/>
    </location>
</feature>
<comment type="caution">
    <text evidence="2">The sequence shown here is derived from an EMBL/GenBank/DDBJ whole genome shotgun (WGS) entry which is preliminary data.</text>
</comment>
<dbReference type="Proteomes" id="UP000762676">
    <property type="component" value="Unassembled WGS sequence"/>
</dbReference>
<organism evidence="2 3">
    <name type="scientific">Elysia marginata</name>
    <dbReference type="NCBI Taxonomy" id="1093978"/>
    <lineage>
        <taxon>Eukaryota</taxon>
        <taxon>Metazoa</taxon>
        <taxon>Spiralia</taxon>
        <taxon>Lophotrochozoa</taxon>
        <taxon>Mollusca</taxon>
        <taxon>Gastropoda</taxon>
        <taxon>Heterobranchia</taxon>
        <taxon>Euthyneura</taxon>
        <taxon>Panpulmonata</taxon>
        <taxon>Sacoglossa</taxon>
        <taxon>Placobranchoidea</taxon>
        <taxon>Plakobranchidae</taxon>
        <taxon>Elysia</taxon>
    </lineage>
</organism>
<feature type="region of interest" description="Disordered" evidence="1">
    <location>
        <begin position="495"/>
        <end position="515"/>
    </location>
</feature>
<dbReference type="InterPro" id="IPR028103">
    <property type="entry name" value="Spatacsin"/>
</dbReference>
<sequence length="2044" mass="230429">SKANPPLQLVGCSGRQVILFNGSQTLYSVAMKESSSRLSCSIVLPEAEEVIGEKAAGCRASSFCILCDSLAVFDMAAGVMAIYSLTHGQCLGVVDLNPLGIEAPTIREWRLSYDLSALVLLLTDWSITRVDLATYSRLFQSNIKTRSVGDKERQHNQEYLEYNLCRYGDVSWKRGVVTNHVGTSESGSTTINGRGKKAAFRYRKRRRDSIGSTTSSLASMNLPLPQSFEETLKMDGNEQRRRWTLQAMEASLDTIALNLRDEDSTQIWDQGQTLCFVNFKDKTYRLRSLTNSISVILSSFHGCSHMLMSEKHLMFLSPHVDLQKDDLITKMMLFGGPLSADNLCQANRWTRTAVPFPALKASLQQRQLDTLAFFFKAKQNLFTSSAQSQSRHWNIQAEVEQIIEALQLVLTTASVTDLQAKIFGERLLSLTLEFVHELTEDAKLLSVQGTTLSADRTQEVSKCCQLLASHARKLRQCLQALKSKSAYSRSRHSSAVSSASSSAHSTSSSVPLTSEQHIKENQLSNLQSKQMKSSHEKPSSFKKIVSELLAKVDENLKQKNIAACQHILNNLGCDVLSTLWSMAQFYGSRSLQQFISNQLSRAAALDPAQRQLVQYVERLYQAYPSVSFSMAMKKKAQEGVSGWSDAENPLKAVLMSNNMFLLSNCGDLEDQLSSTAQQQLPQEEEGLYAVVLLAWLSWWTDEMKRSVLVDAHFLNNGETLASLRDDSITWQFLISHNLLEELQNLLALAETKAADFPWPANPTQYLHKGWSLLRQELARSLLRLGKLDLSALDEQDISIHRVLPTVGGPLVKPHPLSYLGTSRMQGIHKDFVQRFAGGGFQLPLWMYCSMHGLNPSELKITVFCPWYPVFQAFYSIPRHPTDRTVMLSASLLAAENLWSSGCGINVEAMLEKNQILAAVGTLSYLNDEQSNLDPFKIEQYLHKFPKLMAALLPEGHKAVAKENTTVYQLLMGTTPFNLRRLFGWQTTNSFATEDSPQVLPLFSESMLATPHMQHARLSFPYYLKQGRPVYGFLSFLAEELDRTEAPLSQRRLQQACGAATWIACQNFNTPRVSSACVVFVELLGRDSVLLRTLINCGRILLAHRHPKTSRQKDKREPKDSSASANRNENALKTCVDNIVSELLGSLHRKRQQKDNLIKSVEDAIKDEIKAEGIGSCSYEASQKWTLVLMLCQLLSAPMNTCFLRACAENNNWLMFTWFAQLHQYPTHQLQNLLHSFSNVHLRDHLHYVLNNAGSKMFTAAATSKLKEKEKALVEQRASQRLSLYNKIGVQKSKDVSSSDEEQETERATVISSFSTRLKESELNESDMQESSAPDDVFRMLFYSRSMPCQWKCLLSASVALRNPLFSELAACCGCPPIPSMCGWLLASLEEPVNKEFLSQHGRHVFKWSTPQLEALIHTVLLSKQEDALVTAFTILQTSSPLLPFLSFINDCVRRGTYAACKTFVDQFKDAISMWDDEQPRQSTSDLPTIGDRAWFERVAYQILLHELKVTENLYYAKHLLEILDRQNLCLVFSFDVLNFAVLHKVVTILHANNVEVLNFEALLTLGTESEQFRQQIEKSLDQLMDRGLFEAAQQLAEATNVDRERVTIRQLKEEKQQLVKCGLWAAKFVRAQYWVKCHRLLTPDRCRYTTSSEFFEEEIKGTQIEAEKAVLCEQLYSLMEDSDQPEVVVMKDTVFREMWRHRITSKVALEEVEPLDLIFDDVHLKTTRPGDLKSELLEVSSEPQSVSDVQEDFSTQELEVLDSLMEAYLDQARIATCSRVAAVFGHYNQDLAIIQTCIALANGTSRPDNIEPAMRRLFMKNVPKQFRRVSLTRARSASSNSLVSNPPTLPETEDSVDPQDTASVMERLYSHCVKGRQVCLKIITCYKMAQVLDTEYKEIVLRPEFESLFQLLRINHPNKFLLAHDFLASSGLSDDEVANFLADSIVDVLKMFVKSNSDKDQDTESSMQTSELMFNPTDGMEVFSQFMMLCEDASLLGDRILQAATAIFSTDPVEMTPKACGRPLGKAEFPLSPPIRVREIAAGR</sequence>
<dbReference type="GO" id="GO:0007409">
    <property type="term" value="P:axonogenesis"/>
    <property type="evidence" value="ECO:0007669"/>
    <property type="project" value="TreeGrafter"/>
</dbReference>